<gene>
    <name evidence="2" type="ORF">ACFSFY_13665</name>
</gene>
<feature type="domain" description="Muconolactone isomerase" evidence="1">
    <location>
        <begin position="1"/>
        <end position="88"/>
    </location>
</feature>
<protein>
    <submittedName>
        <fullName evidence="2">Muconolactone Delta-isomerase family protein</fullName>
    </submittedName>
</protein>
<dbReference type="Proteomes" id="UP001597218">
    <property type="component" value="Unassembled WGS sequence"/>
</dbReference>
<sequence>MLFFIRVTVHQKELSKEQLWTLWEKEISIAKKAMEHGIIISAYKIAGSMEVILIYKADSHDELDRLFTAQLPLADYITVNEMTPIRPYLDFAEDVINRWGKKS</sequence>
<organism evidence="2 3">
    <name type="scientific">Sporosarcina siberiensis</name>
    <dbReference type="NCBI Taxonomy" id="1365606"/>
    <lineage>
        <taxon>Bacteria</taxon>
        <taxon>Bacillati</taxon>
        <taxon>Bacillota</taxon>
        <taxon>Bacilli</taxon>
        <taxon>Bacillales</taxon>
        <taxon>Caryophanaceae</taxon>
        <taxon>Sporosarcina</taxon>
    </lineage>
</organism>
<dbReference type="InterPro" id="IPR026029">
    <property type="entry name" value="MLI_dom"/>
</dbReference>
<dbReference type="Gene3D" id="3.30.70.1060">
    <property type="entry name" value="Dimeric alpha+beta barrel"/>
    <property type="match status" value="1"/>
</dbReference>
<evidence type="ECO:0000259" key="1">
    <source>
        <dbReference type="Pfam" id="PF02426"/>
    </source>
</evidence>
<dbReference type="RefSeq" id="WP_381538906.1">
    <property type="nucleotide sequence ID" value="NZ_JBHUGI010000032.1"/>
</dbReference>
<name>A0ABW4SJA8_9BACL</name>
<dbReference type="Pfam" id="PF02426">
    <property type="entry name" value="MIase"/>
    <property type="match status" value="1"/>
</dbReference>
<evidence type="ECO:0000313" key="3">
    <source>
        <dbReference type="Proteomes" id="UP001597218"/>
    </source>
</evidence>
<accession>A0ABW4SJA8</accession>
<keyword evidence="3" id="KW-1185">Reference proteome</keyword>
<evidence type="ECO:0000313" key="2">
    <source>
        <dbReference type="EMBL" id="MFD1929085.1"/>
    </source>
</evidence>
<dbReference type="InterPro" id="IPR011008">
    <property type="entry name" value="Dimeric_a/b-barrel"/>
</dbReference>
<reference evidence="3" key="1">
    <citation type="journal article" date="2019" name="Int. J. Syst. Evol. Microbiol.">
        <title>The Global Catalogue of Microorganisms (GCM) 10K type strain sequencing project: providing services to taxonomists for standard genome sequencing and annotation.</title>
        <authorList>
            <consortium name="The Broad Institute Genomics Platform"/>
            <consortium name="The Broad Institute Genome Sequencing Center for Infectious Disease"/>
            <person name="Wu L."/>
            <person name="Ma J."/>
        </authorList>
    </citation>
    <scope>NUCLEOTIDE SEQUENCE [LARGE SCALE GENOMIC DNA]</scope>
    <source>
        <strain evidence="3">CGMCC 4.7177</strain>
    </source>
</reference>
<dbReference type="SUPFAM" id="SSF54909">
    <property type="entry name" value="Dimeric alpha+beta barrel"/>
    <property type="match status" value="1"/>
</dbReference>
<proteinExistence type="predicted"/>
<dbReference type="EMBL" id="JBHUGI010000032">
    <property type="protein sequence ID" value="MFD1929085.1"/>
    <property type="molecule type" value="Genomic_DNA"/>
</dbReference>
<comment type="caution">
    <text evidence="2">The sequence shown here is derived from an EMBL/GenBank/DDBJ whole genome shotgun (WGS) entry which is preliminary data.</text>
</comment>